<dbReference type="PROSITE" id="PS51456">
    <property type="entry name" value="MYOSIN_MOTOR"/>
    <property type="match status" value="2"/>
</dbReference>
<evidence type="ECO:0000259" key="15">
    <source>
        <dbReference type="PROSITE" id="PS50057"/>
    </source>
</evidence>
<dbReference type="CDD" id="cd13198">
    <property type="entry name" value="FERM_C1_MyoVII"/>
    <property type="match status" value="1"/>
</dbReference>
<feature type="domain" description="MyTH4" evidence="16">
    <location>
        <begin position="1367"/>
        <end position="1532"/>
    </location>
</feature>
<dbReference type="PANTHER" id="PTHR22692:SF24">
    <property type="entry name" value="MYOSIN VIIB"/>
    <property type="match status" value="1"/>
</dbReference>
<keyword evidence="10 12" id="KW-0009">Actin-binding</keyword>
<dbReference type="InterPro" id="IPR001452">
    <property type="entry name" value="SH3_domain"/>
</dbReference>
<feature type="domain" description="FERM" evidence="15">
    <location>
        <begin position="1537"/>
        <end position="1838"/>
    </location>
</feature>
<keyword evidence="4" id="KW-0963">Cytoplasm</keyword>
<feature type="binding site" evidence="12">
    <location>
        <begin position="586"/>
        <end position="593"/>
    </location>
    <ligand>
        <name>ATP</name>
        <dbReference type="ChEBI" id="CHEBI:30616"/>
    </ligand>
</feature>
<dbReference type="GO" id="GO:0003774">
    <property type="term" value="F:cytoskeletal motor activity"/>
    <property type="evidence" value="ECO:0007669"/>
    <property type="project" value="UniProtKB-UniRule"/>
</dbReference>
<keyword evidence="6 12" id="KW-0547">Nucleotide-binding</keyword>
<dbReference type="Pfam" id="PF21998">
    <property type="entry name" value="FERM_C1_MyoVII"/>
    <property type="match status" value="1"/>
</dbReference>
<dbReference type="Gene3D" id="3.40.850.10">
    <property type="entry name" value="Kinesin motor domain"/>
    <property type="match status" value="3"/>
</dbReference>
<dbReference type="Pfam" id="PF02174">
    <property type="entry name" value="IRS"/>
    <property type="match status" value="1"/>
</dbReference>
<dbReference type="Gene3D" id="1.20.5.190">
    <property type="match status" value="2"/>
</dbReference>
<dbReference type="PRINTS" id="PR00193">
    <property type="entry name" value="MYOSINHEAVY"/>
</dbReference>
<evidence type="ECO:0000256" key="12">
    <source>
        <dbReference type="PROSITE-ProRule" id="PRU00782"/>
    </source>
</evidence>
<proteinExistence type="inferred from homology"/>
<dbReference type="CDD" id="cd13199">
    <property type="entry name" value="FERM_C2_MyoVII"/>
    <property type="match status" value="1"/>
</dbReference>
<dbReference type="InterPro" id="IPR019749">
    <property type="entry name" value="Band_41_domain"/>
</dbReference>
<dbReference type="Gene3D" id="1.20.58.530">
    <property type="match status" value="2"/>
</dbReference>
<comment type="caution">
    <text evidence="18">The sequence shown here is derived from an EMBL/GenBank/DDBJ whole genome shotgun (WGS) entry which is preliminary data.</text>
</comment>
<feature type="domain" description="SH3" evidence="14">
    <location>
        <begin position="1836"/>
        <end position="1902"/>
    </location>
</feature>
<dbReference type="GO" id="GO:0005737">
    <property type="term" value="C:cytoplasm"/>
    <property type="evidence" value="ECO:0007669"/>
    <property type="project" value="UniProtKB-SubCell"/>
</dbReference>
<dbReference type="EMBL" id="JBBPFD010000018">
    <property type="protein sequence ID" value="KAK7888846.1"/>
    <property type="molecule type" value="Genomic_DNA"/>
</dbReference>
<keyword evidence="9 12" id="KW-0505">Motor protein</keyword>
<dbReference type="InterPro" id="IPR000857">
    <property type="entry name" value="MyTH4_dom"/>
</dbReference>
<dbReference type="InterPro" id="IPR000048">
    <property type="entry name" value="IQ_motif_EF-hand-BS"/>
</dbReference>
<dbReference type="Pfam" id="PF00612">
    <property type="entry name" value="IQ"/>
    <property type="match status" value="4"/>
</dbReference>
<dbReference type="Gene3D" id="6.20.240.20">
    <property type="match status" value="1"/>
</dbReference>
<dbReference type="PROSITE" id="PS50096">
    <property type="entry name" value="IQ"/>
    <property type="match status" value="4"/>
</dbReference>
<dbReference type="PROSITE" id="PS50002">
    <property type="entry name" value="SH3"/>
    <property type="match status" value="1"/>
</dbReference>
<keyword evidence="5" id="KW-0677">Repeat</keyword>
<dbReference type="Gene3D" id="3.10.20.90">
    <property type="entry name" value="Phosphatidylinositol 3-kinase Catalytic Subunit, Chain A, domain 1"/>
    <property type="match status" value="2"/>
</dbReference>
<comment type="caution">
    <text evidence="12">Lacks conserved residue(s) required for the propagation of feature annotation.</text>
</comment>
<dbReference type="InterPro" id="IPR001609">
    <property type="entry name" value="Myosin_head_motor_dom-like"/>
</dbReference>
<dbReference type="InterPro" id="IPR035963">
    <property type="entry name" value="FERM_2"/>
</dbReference>
<dbReference type="SUPFAM" id="SSF54236">
    <property type="entry name" value="Ubiquitin-like"/>
    <property type="match status" value="2"/>
</dbReference>
<evidence type="ECO:0000256" key="4">
    <source>
        <dbReference type="ARBA" id="ARBA00022490"/>
    </source>
</evidence>
<evidence type="ECO:0000256" key="6">
    <source>
        <dbReference type="ARBA" id="ARBA00022741"/>
    </source>
</evidence>
<accession>A0AAW0NC45</accession>
<dbReference type="Pfam" id="PF16014">
    <property type="entry name" value="SAP130_C"/>
    <property type="match status" value="1"/>
</dbReference>
<dbReference type="InterPro" id="IPR036961">
    <property type="entry name" value="Kinesin_motor_dom_sf"/>
</dbReference>
<dbReference type="SUPFAM" id="SSF50044">
    <property type="entry name" value="SH3-domain"/>
    <property type="match status" value="1"/>
</dbReference>
<dbReference type="Gene3D" id="2.30.29.30">
    <property type="entry name" value="Pleckstrin-homology domain (PH domain)/Phosphotyrosine-binding domain (PTB)"/>
    <property type="match status" value="2"/>
</dbReference>
<dbReference type="InterPro" id="IPR027417">
    <property type="entry name" value="P-loop_NTPase"/>
</dbReference>
<dbReference type="Proteomes" id="UP001460270">
    <property type="component" value="Unassembled WGS sequence"/>
</dbReference>
<evidence type="ECO:0000259" key="17">
    <source>
        <dbReference type="PROSITE" id="PS51456"/>
    </source>
</evidence>
<dbReference type="InterPro" id="IPR006020">
    <property type="entry name" value="PTB/PI_dom"/>
</dbReference>
<dbReference type="CDD" id="cd14473">
    <property type="entry name" value="FERM_B-lobe"/>
    <property type="match status" value="1"/>
</dbReference>
<dbReference type="Gene3D" id="1.20.80.10">
    <property type="match status" value="2"/>
</dbReference>
<dbReference type="SMART" id="SM00015">
    <property type="entry name" value="IQ"/>
    <property type="match status" value="4"/>
</dbReference>
<evidence type="ECO:0000256" key="9">
    <source>
        <dbReference type="ARBA" id="ARBA00023175"/>
    </source>
</evidence>
<evidence type="ECO:0000256" key="11">
    <source>
        <dbReference type="PROSITE-ProRule" id="PRU00192"/>
    </source>
</evidence>
<dbReference type="Gene3D" id="1.25.40.530">
    <property type="entry name" value="MyTH4 domain"/>
    <property type="match status" value="2"/>
</dbReference>
<dbReference type="InterPro" id="IPR031963">
    <property type="entry name" value="SAP130_C"/>
</dbReference>
<dbReference type="Gene3D" id="1.20.120.720">
    <property type="entry name" value="Myosin VI head, motor domain, U50 subdomain"/>
    <property type="match status" value="1"/>
</dbReference>
<gene>
    <name evidence="18" type="ORF">WMY93_024406</name>
</gene>
<dbReference type="InterPro" id="IPR014352">
    <property type="entry name" value="FERM/acyl-CoA-bd_prot_sf"/>
</dbReference>
<dbReference type="InterPro" id="IPR000299">
    <property type="entry name" value="FERM_domain"/>
</dbReference>
<feature type="domain" description="Myosin motor" evidence="17">
    <location>
        <begin position="1"/>
        <end position="323"/>
    </location>
</feature>
<dbReference type="PANTHER" id="PTHR22692">
    <property type="entry name" value="MYOSIN VII, XV"/>
    <property type="match status" value="1"/>
</dbReference>
<evidence type="ECO:0000256" key="7">
    <source>
        <dbReference type="ARBA" id="ARBA00022840"/>
    </source>
</evidence>
<dbReference type="Pfam" id="PF00063">
    <property type="entry name" value="Myosin_head"/>
    <property type="match status" value="2"/>
</dbReference>
<keyword evidence="19" id="KW-1185">Reference proteome</keyword>
<evidence type="ECO:0008006" key="20">
    <source>
        <dbReference type="Google" id="ProtNLM"/>
    </source>
</evidence>
<dbReference type="SMART" id="SM00242">
    <property type="entry name" value="MYSc"/>
    <property type="match status" value="2"/>
</dbReference>
<comment type="similarity">
    <text evidence="2 12">Belongs to the TRAFAC class myosin-kinesin ATPase superfamily. Myosin family.</text>
</comment>
<dbReference type="Pfam" id="PF24123">
    <property type="entry name" value="Myosin_VII_N"/>
    <property type="match status" value="1"/>
</dbReference>
<evidence type="ECO:0000313" key="19">
    <source>
        <dbReference type="Proteomes" id="UP001460270"/>
    </source>
</evidence>
<dbReference type="InterPro" id="IPR051567">
    <property type="entry name" value="Unconventional_Myosin_ATPase"/>
</dbReference>
<evidence type="ECO:0000256" key="10">
    <source>
        <dbReference type="ARBA" id="ARBA00023203"/>
    </source>
</evidence>
<dbReference type="InterPro" id="IPR041793">
    <property type="entry name" value="MyoVII_FERM_C1"/>
</dbReference>
<dbReference type="PROSITE" id="PS01179">
    <property type="entry name" value="PID"/>
    <property type="match status" value="1"/>
</dbReference>
<dbReference type="CDD" id="cd23767">
    <property type="entry name" value="IQCD"/>
    <property type="match status" value="2"/>
</dbReference>
<dbReference type="CDD" id="cd17093">
    <property type="entry name" value="FERM2_F1_Myosin-VII"/>
    <property type="match status" value="1"/>
</dbReference>
<dbReference type="SUPFAM" id="SSF50729">
    <property type="entry name" value="PH domain-like"/>
    <property type="match status" value="1"/>
</dbReference>
<dbReference type="PROSITE" id="PS51016">
    <property type="entry name" value="MYTH4"/>
    <property type="match status" value="2"/>
</dbReference>
<evidence type="ECO:0000259" key="14">
    <source>
        <dbReference type="PROSITE" id="PS50002"/>
    </source>
</evidence>
<dbReference type="CDD" id="cd17092">
    <property type="entry name" value="FERM1_F1_Myosin-VII"/>
    <property type="match status" value="1"/>
</dbReference>
<dbReference type="InterPro" id="IPR038185">
    <property type="entry name" value="MyTH4_dom_sf"/>
</dbReference>
<feature type="domain" description="Myosin motor" evidence="17">
    <location>
        <begin position="493"/>
        <end position="1124"/>
    </location>
</feature>
<dbReference type="InterPro" id="IPR029071">
    <property type="entry name" value="Ubiquitin-like_domsf"/>
</dbReference>
<evidence type="ECO:0000259" key="16">
    <source>
        <dbReference type="PROSITE" id="PS51016"/>
    </source>
</evidence>
<dbReference type="InterPro" id="IPR057130">
    <property type="entry name" value="Myosin_VII_N"/>
</dbReference>
<dbReference type="InterPro" id="IPR041794">
    <property type="entry name" value="MyoVII_FERM_C2"/>
</dbReference>
<dbReference type="InterPro" id="IPR036106">
    <property type="entry name" value="MYSc_Myo7"/>
</dbReference>
<name>A0AAW0NC45_9GOBI</name>
<dbReference type="Pfam" id="PF21989">
    <property type="entry name" value="RA_2"/>
    <property type="match status" value="2"/>
</dbReference>
<dbReference type="SUPFAM" id="SSF52540">
    <property type="entry name" value="P-loop containing nucleoside triphosphate hydrolases"/>
    <property type="match status" value="3"/>
</dbReference>
<organism evidence="18 19">
    <name type="scientific">Mugilogobius chulae</name>
    <name type="common">yellowstripe goby</name>
    <dbReference type="NCBI Taxonomy" id="88201"/>
    <lineage>
        <taxon>Eukaryota</taxon>
        <taxon>Metazoa</taxon>
        <taxon>Chordata</taxon>
        <taxon>Craniata</taxon>
        <taxon>Vertebrata</taxon>
        <taxon>Euteleostomi</taxon>
        <taxon>Actinopterygii</taxon>
        <taxon>Neopterygii</taxon>
        <taxon>Teleostei</taxon>
        <taxon>Neoteleostei</taxon>
        <taxon>Acanthomorphata</taxon>
        <taxon>Gobiaria</taxon>
        <taxon>Gobiiformes</taxon>
        <taxon>Gobioidei</taxon>
        <taxon>Gobiidae</taxon>
        <taxon>Gobionellinae</taxon>
        <taxon>Mugilogobius</taxon>
    </lineage>
</organism>
<dbReference type="GO" id="GO:0016459">
    <property type="term" value="C:myosin complex"/>
    <property type="evidence" value="ECO:0007669"/>
    <property type="project" value="UniProtKB-KW"/>
</dbReference>
<evidence type="ECO:0000256" key="1">
    <source>
        <dbReference type="ARBA" id="ARBA00004496"/>
    </source>
</evidence>
<sequence>MYTDRRLGELPPHVFAIADSCFFNMRRNKKSQCCVISGESGAGKTESTKLMLQFMAAISGQHSWIEQQILEANPILEAFGNAKTVRNDNSSRFGKYIDINFTQGGAIEGARIDQYLLEKSRVCHQAPDERNYHIFYCMLMGMSADQKKSLSLGAPLRKVHELRGRDDIKEYAHFRSALKILMFTENDSWEISKLLAAILHLGNVRLRAIYGRLFIWIVDKINDVIYKPVTEDSDRAPHSIGLLDIFGFENFTTNRCLTVTLEQLCINYANEQLQQFFVRHVFKLEQEEYAREGIVWERIHYKDNQQTLDVLASKPMNMLSLIDGEQLPQEDKKGSLQEMANQRGVACRAQGWKIHLCAAQLRQLTNLEHDVYSRLSTLQEGLIPKKRAGGDDDLHRINELIQGNMQRCKLVMDQVTEARDTMMKVLDHKDKVFTMLGKGDFVWVDTGSGTPIGAEVKVTDTGQLQLIDDEGKEHKINKKKDGLIRPMHPTSIKGVDDMIRLGDLNEAGLLRNLLVRHKEGIIYTYTGSILVAVNPYQLLPIYTTEYVHMYTDRRLGELPPHVFAIADSCFFNMRRNKKSQCCVISGESGAGKTESTKLMLQFMAAISGQHSWIEQQILEANPILEAFGNAKTVRNDNSSRFGKYIDINFTQGGAIEGARIDQYLLEKSRVCHQAPDERNYHIFYCMLMGMSADQKKSLALGSAGKCTSCEGRDDIKEYAHFRSALKILMFTENDSWEISKLLAAILHLGNVRLRVNTVIRVIRITCTIVNNLEGCDIKKSSHFNMVGKLLEVEPQSLEKGLTERSFMTNREIVTRCLTSAQAVDGRDAFVKLEQEEYAREGIVWERIHYKDNQQTLDVLASKPMNMLSLIDEESSFPKGTDTTMLQKMNQVHGKGGVYVPPKNDYETQFGVRHFAGEVYYDSKGFLEKNRDALSSDLIQMVETSTNKLLKMIFRNELSTSSQTKPSTNPKMIINASKNSLRQMNDGKKRVPTLTFQFRQSLDSLMKTLTVCQPYFIRCIKPNDYKKPMLFDRDLCMRQLRYSGMMETIRIRKAGYPVRYTFSEFLGRYRVLLKSSVCDPKKESKQKCCESICQSVLTGEGDWKTGKTKIFLKDFHDTLLELERMNALHVKALLIQKVLRGFKYRKAFLRKRAAALVIQKYWRGHKGRKLYRTVKLGFARLQAKVRSRQLQFQYKKKREATVLIQTQIRGYLARKEWRRKRNAVILLQAHTRGALARKALRKRKADMKKSAKEREAERREILLKQRHLEEVLKQKREQDQQAHNETLTDQEMVDRIFGIIPGMVGGQQGQAPAGFEKFERNRMISESIDIDDELIEDYDPQDDYDDLDEYSFSKFASMSFQGAATHTHIRQRLRQPLLYHEDEGDVMAALTVWWIILRFMGDLPEPKSPVQVDQRGLRKDVRSQNGVDVLIGEGPTLDRPLTSLEKLHIIVRYAIFRSDLRDEIYCQICKQLQDNNNRNSYFRGWICSLCYLQSFIRFAPSGYSSYCAERLRRTVLNGVRSEPPAWLELQATKTKKPIVVTLMLLDGRSMTLSVDSASTSKEICQMLANKIKLKDTFGFSLYVALFEKFLIKPVSAAGVALGSGQEHLMDAISQCEQEVKRRGGQEQHAPWRLFFRKEIFTPWHDCSQDDVCTSLIYKQIIHGLKFGEYQTPKHGSSSSPADVKEAVQECVNNSLLELKSEAKWVQMVSTTHSQSSFVSQKQSAEDVKAEMVDYAREKWPMLFSRFFEVVKLSGPALPKNKFIVAVNWTGITFLDEREKRLLNLTYPEVTGVNIIKEGKGAGQKVSLVTLRGDFTLSGSRADDMAELVTMFLSGLTERSQYAVTLKDGDSTDDPTFLRFKKGELIIIVKDNEFSQQRGWIKGQHANSGKTGAVPVEAILILPTLTKPTSEVMSLLNLPPNQRKNIPIESGTVERVAPATLREYSLQYFRFAPTKDVNRQVISRNAAPERLWVNSREPIRQPLLLKLIGQSDLSHKAYIVPPYIWIVLTRYRFSPNSCAPILKYMGDYPTKQTQSPLDLTDVIFGPATQHELLRDEIYCQIMKQLTNNNNRFSVEQGWQLLWLCCGLFPPGQSLLRHAQKFIETRRRETLASDCLQRMQNSLRMEPRKLPPHQVEVEAIQQNSLQIFHKIQFPNDTGEIFEVNTNTKIKDLIQNITKKLKLSSADGFSLFVKTHDKVLSLNDDEYFFDSLRQISDWSKRAKRIKDAAGVPSITYLVFFMRKLWFNVVPGRDLEADLIFHYPQELPKYLRGYHVCTKEEMVSIAALLFRIKSNNDKNQLVTLPKILKELVPADQLKAMSENEWKKTIVAAFNKQAAMTVDDAKVALLKMVYRWPTFGCAFFEVKQTSEPNFPDIVRIAISKQGLTIIHPKTKEVLANHPFNRIANWCSGSTYFHMTVGNLVKGSKFLCETSLGYKMDDLITSYVNMYLKERRAQQTRSSRFNI</sequence>
<dbReference type="InterPro" id="IPR036028">
    <property type="entry name" value="SH3-like_dom_sf"/>
</dbReference>
<evidence type="ECO:0000256" key="2">
    <source>
        <dbReference type="ARBA" id="ARBA00008314"/>
    </source>
</evidence>
<feature type="binding site" evidence="12">
    <location>
        <begin position="38"/>
        <end position="45"/>
    </location>
    <ligand>
        <name>ATP</name>
        <dbReference type="ChEBI" id="CHEBI:30616"/>
    </ligand>
</feature>
<keyword evidence="8 12" id="KW-0518">Myosin</keyword>
<dbReference type="CDD" id="cd01381">
    <property type="entry name" value="MYSc_Myo7"/>
    <property type="match status" value="1"/>
</dbReference>
<evidence type="ECO:0000256" key="5">
    <source>
        <dbReference type="ARBA" id="ARBA00022737"/>
    </source>
</evidence>
<dbReference type="Pfam" id="PF00784">
    <property type="entry name" value="MyTH4"/>
    <property type="match status" value="2"/>
</dbReference>
<dbReference type="InterPro" id="IPR002404">
    <property type="entry name" value="IRS_PTB"/>
</dbReference>
<evidence type="ECO:0000259" key="13">
    <source>
        <dbReference type="PROSITE" id="PS01179"/>
    </source>
</evidence>
<evidence type="ECO:0000256" key="8">
    <source>
        <dbReference type="ARBA" id="ARBA00023123"/>
    </source>
</evidence>
<keyword evidence="3 11" id="KW-0728">SH3 domain</keyword>
<dbReference type="SMART" id="SM00295">
    <property type="entry name" value="B41"/>
    <property type="match status" value="2"/>
</dbReference>
<feature type="region of interest" description="Actin-binding" evidence="12">
    <location>
        <begin position="1001"/>
        <end position="1023"/>
    </location>
</feature>
<reference evidence="19" key="1">
    <citation type="submission" date="2024-04" db="EMBL/GenBank/DDBJ databases">
        <title>Salinicola lusitanus LLJ914,a marine bacterium isolated from the Okinawa Trough.</title>
        <authorList>
            <person name="Li J."/>
        </authorList>
    </citation>
    <scope>NUCLEOTIDE SEQUENCE [LARGE SCALE GENOMIC DNA]</scope>
</reference>
<comment type="subcellular location">
    <subcellularLocation>
        <location evidence="1">Cytoplasm</location>
    </subcellularLocation>
</comment>
<dbReference type="PROSITE" id="PS50057">
    <property type="entry name" value="FERM_3"/>
    <property type="match status" value="2"/>
</dbReference>
<dbReference type="InterPro" id="IPR011993">
    <property type="entry name" value="PH-like_dom_sf"/>
</dbReference>
<dbReference type="GO" id="GO:0003779">
    <property type="term" value="F:actin binding"/>
    <property type="evidence" value="ECO:0007669"/>
    <property type="project" value="UniProtKB-KW"/>
</dbReference>
<dbReference type="SMART" id="SM00139">
    <property type="entry name" value="MyTH4"/>
    <property type="match status" value="2"/>
</dbReference>
<feature type="domain" description="FERM" evidence="15">
    <location>
        <begin position="2144"/>
        <end position="2448"/>
    </location>
</feature>
<protein>
    <recommendedName>
        <fullName evidence="20">Myosin VIIa</fullName>
    </recommendedName>
</protein>
<evidence type="ECO:0000256" key="3">
    <source>
        <dbReference type="ARBA" id="ARBA00022443"/>
    </source>
</evidence>
<evidence type="ECO:0000313" key="18">
    <source>
        <dbReference type="EMBL" id="KAK7888846.1"/>
    </source>
</evidence>
<dbReference type="Gene3D" id="2.30.30.40">
    <property type="entry name" value="SH3 Domains"/>
    <property type="match status" value="1"/>
</dbReference>
<dbReference type="GO" id="GO:0005524">
    <property type="term" value="F:ATP binding"/>
    <property type="evidence" value="ECO:0007669"/>
    <property type="project" value="UniProtKB-UniRule"/>
</dbReference>
<dbReference type="SUPFAM" id="SSF47031">
    <property type="entry name" value="Second domain of FERM"/>
    <property type="match status" value="1"/>
</dbReference>
<keyword evidence="7 12" id="KW-0067">ATP-binding</keyword>
<dbReference type="InterPro" id="IPR019748">
    <property type="entry name" value="FERM_central"/>
</dbReference>
<dbReference type="GO" id="GO:0120025">
    <property type="term" value="C:plasma membrane bounded cell projection"/>
    <property type="evidence" value="ECO:0007669"/>
    <property type="project" value="UniProtKB-ARBA"/>
</dbReference>
<feature type="domain" description="MyTH4" evidence="16">
    <location>
        <begin position="1972"/>
        <end position="2138"/>
    </location>
</feature>
<feature type="domain" description="PID" evidence="13">
    <location>
        <begin position="2372"/>
        <end position="2401"/>
    </location>
</feature>